<dbReference type="PANTHER" id="PTHR15503">
    <property type="entry name" value="LDOC1 RELATED"/>
    <property type="match status" value="1"/>
</dbReference>
<feature type="compositionally biased region" description="Low complexity" evidence="2">
    <location>
        <begin position="186"/>
        <end position="199"/>
    </location>
</feature>
<dbReference type="InterPro" id="IPR032567">
    <property type="entry name" value="RTL1-rel"/>
</dbReference>
<feature type="compositionally biased region" description="Basic and acidic residues" evidence="2">
    <location>
        <begin position="131"/>
        <end position="157"/>
    </location>
</feature>
<dbReference type="PROSITE" id="PS50158">
    <property type="entry name" value="ZF_CCHC"/>
    <property type="match status" value="2"/>
</dbReference>
<dbReference type="GO" id="GO:0003964">
    <property type="term" value="F:RNA-directed DNA polymerase activity"/>
    <property type="evidence" value="ECO:0007669"/>
    <property type="project" value="UniProtKB-KW"/>
</dbReference>
<evidence type="ECO:0000259" key="3">
    <source>
        <dbReference type="PROSITE" id="PS50158"/>
    </source>
</evidence>
<dbReference type="Gene3D" id="2.40.70.10">
    <property type="entry name" value="Acid Proteases"/>
    <property type="match status" value="1"/>
</dbReference>
<reference evidence="4 5" key="1">
    <citation type="journal article" date="2018" name="Mol. Plant">
        <title>The genome of Artemisia annua provides insight into the evolution of Asteraceae family and artemisinin biosynthesis.</title>
        <authorList>
            <person name="Shen Q."/>
            <person name="Zhang L."/>
            <person name="Liao Z."/>
            <person name="Wang S."/>
            <person name="Yan T."/>
            <person name="Shi P."/>
            <person name="Liu M."/>
            <person name="Fu X."/>
            <person name="Pan Q."/>
            <person name="Wang Y."/>
            <person name="Lv Z."/>
            <person name="Lu X."/>
            <person name="Zhang F."/>
            <person name="Jiang W."/>
            <person name="Ma Y."/>
            <person name="Chen M."/>
            <person name="Hao X."/>
            <person name="Li L."/>
            <person name="Tang Y."/>
            <person name="Lv G."/>
            <person name="Zhou Y."/>
            <person name="Sun X."/>
            <person name="Brodelius P.E."/>
            <person name="Rose J.K.C."/>
            <person name="Tang K."/>
        </authorList>
    </citation>
    <scope>NUCLEOTIDE SEQUENCE [LARGE SCALE GENOMIC DNA]</scope>
    <source>
        <strain evidence="5">cv. Huhao1</strain>
        <tissue evidence="4">Leaf</tissue>
    </source>
</reference>
<protein>
    <submittedName>
        <fullName evidence="4">Reverse transcriptase domain-containing protein</fullName>
    </submittedName>
</protein>
<keyword evidence="5" id="KW-1185">Reference proteome</keyword>
<dbReference type="CDD" id="cd00303">
    <property type="entry name" value="retropepsin_like"/>
    <property type="match status" value="1"/>
</dbReference>
<evidence type="ECO:0000313" key="4">
    <source>
        <dbReference type="EMBL" id="PWA71719.1"/>
    </source>
</evidence>
<dbReference type="AlphaFoldDB" id="A0A2U1NDY0"/>
<dbReference type="EMBL" id="PKPP01003031">
    <property type="protein sequence ID" value="PWA71719.1"/>
    <property type="molecule type" value="Genomic_DNA"/>
</dbReference>
<dbReference type="PANTHER" id="PTHR15503:SF45">
    <property type="entry name" value="RNA-DIRECTED DNA POLYMERASE HOMOLOG"/>
    <property type="match status" value="1"/>
</dbReference>
<sequence length="518" mass="57166">MIFTLVNFGRVGRFFDGWVNGERFKFVSGISKPENILVVLVTAAGKFYWNAKASEIPGSTDLGIPQGVKVSQARHFKWGLKRWVLDRIVNAEYPDVAQVCAAARNIELLHESGPSNKRDMDGNRVQHRGHGNQEYRGRSDQSYRGQHDRRQEQKGQDYRASNRSGNDRQGYQGNNNRQWKDQAARGNQQGRHSGSSSQQKPVEALPPPPLCTTCGKAHPGPCFKATGGCFVCGSTTHKIKDCPKRNSMVPGNYNKPPPTSGRVYSTTREQAERTSGTITGILYIDNHTVFTLFDTGATHSIISGRHSGSSSQEKPVEALPPPPLCTTCGKAHPGPCFKATGGCFVCGSTTHKIKDCPKRNSVVPGNYIKPPPTSGRVYSTTREQAERTSGTITGILYIDNHTVFTLFDTGATHSIISVTFAKKLNMIPTPLTNQLSISTPMKNRMLINHEYVNCPLRFDDRVRPANLLPLDMVDFDVEIGCVHSGSGCGWIAVYGFEGVGLYWIRFGVDPTDFLFYSF</sequence>
<feature type="region of interest" description="Disordered" evidence="2">
    <location>
        <begin position="111"/>
        <end position="204"/>
    </location>
</feature>
<accession>A0A2U1NDY0</accession>
<organism evidence="4 5">
    <name type="scientific">Artemisia annua</name>
    <name type="common">Sweet wormwood</name>
    <dbReference type="NCBI Taxonomy" id="35608"/>
    <lineage>
        <taxon>Eukaryota</taxon>
        <taxon>Viridiplantae</taxon>
        <taxon>Streptophyta</taxon>
        <taxon>Embryophyta</taxon>
        <taxon>Tracheophyta</taxon>
        <taxon>Spermatophyta</taxon>
        <taxon>Magnoliopsida</taxon>
        <taxon>eudicotyledons</taxon>
        <taxon>Gunneridae</taxon>
        <taxon>Pentapetalae</taxon>
        <taxon>asterids</taxon>
        <taxon>campanulids</taxon>
        <taxon>Asterales</taxon>
        <taxon>Asteraceae</taxon>
        <taxon>Asteroideae</taxon>
        <taxon>Anthemideae</taxon>
        <taxon>Artemisiinae</taxon>
        <taxon>Artemisia</taxon>
    </lineage>
</organism>
<name>A0A2U1NDY0_ARTAN</name>
<dbReference type="SMART" id="SM00343">
    <property type="entry name" value="ZnF_C2HC"/>
    <property type="match status" value="2"/>
</dbReference>
<comment type="caution">
    <text evidence="4">The sequence shown here is derived from an EMBL/GenBank/DDBJ whole genome shotgun (WGS) entry which is preliminary data.</text>
</comment>
<keyword evidence="1" id="KW-0863">Zinc-finger</keyword>
<evidence type="ECO:0000256" key="2">
    <source>
        <dbReference type="SAM" id="MobiDB-lite"/>
    </source>
</evidence>
<dbReference type="GO" id="GO:0008270">
    <property type="term" value="F:zinc ion binding"/>
    <property type="evidence" value="ECO:0007669"/>
    <property type="project" value="UniProtKB-KW"/>
</dbReference>
<dbReference type="SUPFAM" id="SSF50630">
    <property type="entry name" value="Acid proteases"/>
    <property type="match status" value="1"/>
</dbReference>
<keyword evidence="4" id="KW-0548">Nucleotidyltransferase</keyword>
<dbReference type="OrthoDB" id="1937173at2759"/>
<feature type="compositionally biased region" description="Polar residues" evidence="2">
    <location>
        <begin position="159"/>
        <end position="177"/>
    </location>
</feature>
<dbReference type="GO" id="GO:0003676">
    <property type="term" value="F:nucleic acid binding"/>
    <property type="evidence" value="ECO:0007669"/>
    <property type="project" value="InterPro"/>
</dbReference>
<feature type="domain" description="CCHC-type" evidence="3">
    <location>
        <begin position="343"/>
        <end position="358"/>
    </location>
</feature>
<dbReference type="Pfam" id="PF08284">
    <property type="entry name" value="RVP_2"/>
    <property type="match status" value="2"/>
</dbReference>
<evidence type="ECO:0000256" key="1">
    <source>
        <dbReference type="PROSITE-ProRule" id="PRU00047"/>
    </source>
</evidence>
<proteinExistence type="predicted"/>
<keyword evidence="4" id="KW-0808">Transferase</keyword>
<feature type="domain" description="CCHC-type" evidence="3">
    <location>
        <begin position="229"/>
        <end position="244"/>
    </location>
</feature>
<keyword evidence="4" id="KW-0695">RNA-directed DNA polymerase</keyword>
<keyword evidence="1" id="KW-0862">Zinc</keyword>
<evidence type="ECO:0000313" key="5">
    <source>
        <dbReference type="Proteomes" id="UP000245207"/>
    </source>
</evidence>
<dbReference type="Proteomes" id="UP000245207">
    <property type="component" value="Unassembled WGS sequence"/>
</dbReference>
<dbReference type="InterPro" id="IPR021109">
    <property type="entry name" value="Peptidase_aspartic_dom_sf"/>
</dbReference>
<dbReference type="InterPro" id="IPR001878">
    <property type="entry name" value="Znf_CCHC"/>
</dbReference>
<keyword evidence="1" id="KW-0479">Metal-binding</keyword>
<gene>
    <name evidence="4" type="ORF">CTI12_AA277640</name>
</gene>